<dbReference type="InterPro" id="IPR019760">
    <property type="entry name" value="DNA-dir_DNA_pol_A_CS"/>
</dbReference>
<dbReference type="Pfam" id="PF02739">
    <property type="entry name" value="5_3_exonuc_N"/>
    <property type="match status" value="1"/>
</dbReference>
<dbReference type="InterPro" id="IPR002421">
    <property type="entry name" value="5-3_exonuclease"/>
</dbReference>
<keyword evidence="5 13" id="KW-0548">Nucleotidyltransferase</keyword>
<dbReference type="SMART" id="SM00475">
    <property type="entry name" value="53EXOc"/>
    <property type="match status" value="1"/>
</dbReference>
<protein>
    <recommendedName>
        <fullName evidence="3 12">DNA polymerase I</fullName>
        <ecNumber evidence="2 12">2.7.7.7</ecNumber>
    </recommendedName>
</protein>
<keyword evidence="17" id="KW-1185">Reference proteome</keyword>
<dbReference type="RefSeq" id="WP_012414668.1">
    <property type="nucleotide sequence ID" value="NC_010644.1"/>
</dbReference>
<gene>
    <name evidence="13" type="primary">polA</name>
    <name evidence="16" type="ordered locus">Emin_0497</name>
</gene>
<dbReference type="FunFam" id="1.10.150.20:FF:000003">
    <property type="entry name" value="DNA polymerase I"/>
    <property type="match status" value="1"/>
</dbReference>
<comment type="function">
    <text evidence="13">In addition to polymerase activity, this DNA polymerase exhibits 5'-3' exonuclease activity.</text>
</comment>
<dbReference type="InterPro" id="IPR020046">
    <property type="entry name" value="5-3_exonucl_a-hlix_arch_N"/>
</dbReference>
<dbReference type="Pfam" id="PF01367">
    <property type="entry name" value="5_3_exonuc"/>
    <property type="match status" value="1"/>
</dbReference>
<dbReference type="SUPFAM" id="SSF47807">
    <property type="entry name" value="5' to 3' exonuclease, C-terminal subdomain"/>
    <property type="match status" value="1"/>
</dbReference>
<dbReference type="Gene3D" id="1.20.1060.10">
    <property type="entry name" value="Taq DNA Polymerase, Chain T, domain 4"/>
    <property type="match status" value="1"/>
</dbReference>
<dbReference type="InterPro" id="IPR036279">
    <property type="entry name" value="5-3_exonuclease_C_sf"/>
</dbReference>
<dbReference type="SMART" id="SM00482">
    <property type="entry name" value="POLAc"/>
    <property type="match status" value="1"/>
</dbReference>
<dbReference type="PANTHER" id="PTHR10133">
    <property type="entry name" value="DNA POLYMERASE I"/>
    <property type="match status" value="1"/>
</dbReference>
<dbReference type="InterPro" id="IPR029060">
    <property type="entry name" value="PIN-like_dom_sf"/>
</dbReference>
<sequence length="862" mass="96380">MSADKKTIYIADAHNFLHRNYHALPKLSTSQGLEVGALYGFVRWLVKLVEEKKPHYVAVCFDSRGGSTKRKKMFSDYKAHRKPVDEALLTQLQLAREVVSGMGLKVFAVQGIEADDIIGFIAKKSVAEGADAVLATSDKDALQLLNEHIKLWPAGAAKESLKGPDYVKEKFNIAQKYLTDYLAIVGDSSDNVPGVAGLGPKTAAELINNFGYLEDIIKEAKAGNPKIKKGAAQKIIDNEAVAILSKQLVTLDENIPMDFTLEDAVFSPPAPAKLSELFAKYEFKNLLSAFDSARPKNTPEGELFSQDTEIKQGISFNEVVNKIKDKMFIQTDENFVLISADSQTCCLEELDNLTQEELLKIEELANNKQILKISYDVKFTLRALDVTPKEIINCFDVRLAAYSLNPGADIGFKALAAQYLDVIIEPKDEKEFLTLQNQYIWSLKEVLERDLKEKDQFKIFNELELPLITVLLAMEEIGVLVDKAWLENFSKTLEGEIAAIQNDINKDAQREINVNSPKQLGALLFDQLKLPSVKKTKTGYSTDEEVLQQLVNLHPIVKKILEYRSNAKLKSTYVDNLIMLADGNSRVHTYLDQTGTVTGRLSSSSPNLQNIPIRTPKGRMLRRAFVAEGGKTLLSVDYSQIDLRLLAHESQDSVLVNAFKEGGDIHTKTAAEVFGVMREMVSDEMRSSAKAINFGIIYGQGPMGLSQNLNISVREAKEYIDNYFAVYKGVREWIDKNIALARERGYVKTLLGHIRYLPEFKMGSGHMASFAQRAAINTIVQGGSADVIKKAMADIFNHYKGTEVKMLLQVHDELIFELPEKNLLKEAAVIKNKMEHTIELKVPLLAEAKTGVNWYEMEKLKL</sequence>
<dbReference type="InterPro" id="IPR012337">
    <property type="entry name" value="RNaseH-like_sf"/>
</dbReference>
<organism evidence="16 17">
    <name type="scientific">Elusimicrobium minutum (strain Pei191)</name>
    <dbReference type="NCBI Taxonomy" id="445932"/>
    <lineage>
        <taxon>Bacteria</taxon>
        <taxon>Pseudomonadati</taxon>
        <taxon>Elusimicrobiota</taxon>
        <taxon>Elusimicrobia</taxon>
        <taxon>Elusimicrobiales</taxon>
        <taxon>Elusimicrobiaceae</taxon>
        <taxon>Elusimicrobium</taxon>
    </lineage>
</organism>
<evidence type="ECO:0000256" key="5">
    <source>
        <dbReference type="ARBA" id="ARBA00022695"/>
    </source>
</evidence>
<dbReference type="GO" id="GO:0003677">
    <property type="term" value="F:DNA binding"/>
    <property type="evidence" value="ECO:0007669"/>
    <property type="project" value="UniProtKB-UniRule"/>
</dbReference>
<evidence type="ECO:0000313" key="16">
    <source>
        <dbReference type="EMBL" id="ACC98053.1"/>
    </source>
</evidence>
<dbReference type="NCBIfam" id="TIGR00593">
    <property type="entry name" value="pola"/>
    <property type="match status" value="1"/>
</dbReference>
<dbReference type="CDD" id="cd08637">
    <property type="entry name" value="DNA_pol_A_pol_I_C"/>
    <property type="match status" value="1"/>
</dbReference>
<evidence type="ECO:0000256" key="1">
    <source>
        <dbReference type="ARBA" id="ARBA00007705"/>
    </source>
</evidence>
<keyword evidence="13" id="KW-0540">Nuclease</keyword>
<dbReference type="CDD" id="cd09859">
    <property type="entry name" value="PIN_53EXO"/>
    <property type="match status" value="1"/>
</dbReference>
<dbReference type="InterPro" id="IPR002298">
    <property type="entry name" value="DNA_polymerase_A"/>
</dbReference>
<accession>B2KCD2</accession>
<keyword evidence="7 13" id="KW-0227">DNA damage</keyword>
<dbReference type="Proteomes" id="UP000001029">
    <property type="component" value="Chromosome"/>
</dbReference>
<keyword evidence="8 13" id="KW-0239">DNA-directed DNA polymerase</keyword>
<dbReference type="EC" id="2.7.7.7" evidence="2 12"/>
<keyword evidence="4 13" id="KW-0808">Transferase</keyword>
<dbReference type="InterPro" id="IPR001098">
    <property type="entry name" value="DNA-dir_DNA_pol_A_palm_dom"/>
</dbReference>
<evidence type="ECO:0000256" key="6">
    <source>
        <dbReference type="ARBA" id="ARBA00022705"/>
    </source>
</evidence>
<name>B2KCD2_ELUMP</name>
<dbReference type="SUPFAM" id="SSF88723">
    <property type="entry name" value="PIN domain-like"/>
    <property type="match status" value="1"/>
</dbReference>
<feature type="domain" description="5'-3' exonuclease" evidence="14">
    <location>
        <begin position="5"/>
        <end position="267"/>
    </location>
</feature>
<evidence type="ECO:0000256" key="7">
    <source>
        <dbReference type="ARBA" id="ARBA00022763"/>
    </source>
</evidence>
<dbReference type="SUPFAM" id="SSF53098">
    <property type="entry name" value="Ribonuclease H-like"/>
    <property type="match status" value="1"/>
</dbReference>
<dbReference type="GO" id="GO:0003887">
    <property type="term" value="F:DNA-directed DNA polymerase activity"/>
    <property type="evidence" value="ECO:0007669"/>
    <property type="project" value="UniProtKB-UniRule"/>
</dbReference>
<dbReference type="CDD" id="cd09898">
    <property type="entry name" value="H3TH_53EXO"/>
    <property type="match status" value="1"/>
</dbReference>
<dbReference type="GO" id="GO:0006302">
    <property type="term" value="P:double-strand break repair"/>
    <property type="evidence" value="ECO:0007669"/>
    <property type="project" value="TreeGrafter"/>
</dbReference>
<dbReference type="EMBL" id="CP001055">
    <property type="protein sequence ID" value="ACC98053.1"/>
    <property type="molecule type" value="Genomic_DNA"/>
</dbReference>
<evidence type="ECO:0000256" key="4">
    <source>
        <dbReference type="ARBA" id="ARBA00022679"/>
    </source>
</evidence>
<dbReference type="Gene3D" id="3.40.50.1010">
    <property type="entry name" value="5'-nuclease"/>
    <property type="match status" value="1"/>
</dbReference>
<dbReference type="InterPro" id="IPR043502">
    <property type="entry name" value="DNA/RNA_pol_sf"/>
</dbReference>
<dbReference type="PANTHER" id="PTHR10133:SF27">
    <property type="entry name" value="DNA POLYMERASE NU"/>
    <property type="match status" value="1"/>
</dbReference>
<dbReference type="GO" id="GO:0008409">
    <property type="term" value="F:5'-3' exonuclease activity"/>
    <property type="evidence" value="ECO:0007669"/>
    <property type="project" value="UniProtKB-UniRule"/>
</dbReference>
<reference evidence="16 17" key="1">
    <citation type="journal article" date="2009" name="Appl. Environ. Microbiol.">
        <title>Genomic analysis of 'Elusimicrobium minutum,' the first cultivated representative of the phylum 'Elusimicrobia' (formerly termite group 1).</title>
        <authorList>
            <person name="Herlemann D.P.R."/>
            <person name="Geissinger O."/>
            <person name="Ikeda-Ohtsubo W."/>
            <person name="Kunin V."/>
            <person name="Sun H."/>
            <person name="Lapidus A."/>
            <person name="Hugenholtz P."/>
            <person name="Brune A."/>
        </authorList>
    </citation>
    <scope>NUCLEOTIDE SEQUENCE [LARGE SCALE GENOMIC DNA]</scope>
    <source>
        <strain evidence="16 17">Pei191</strain>
    </source>
</reference>
<evidence type="ECO:0000256" key="10">
    <source>
        <dbReference type="ARBA" id="ARBA00023204"/>
    </source>
</evidence>
<evidence type="ECO:0000256" key="11">
    <source>
        <dbReference type="ARBA" id="ARBA00049244"/>
    </source>
</evidence>
<dbReference type="Gene3D" id="3.30.420.10">
    <property type="entry name" value="Ribonuclease H-like superfamily/Ribonuclease H"/>
    <property type="match status" value="1"/>
</dbReference>
<evidence type="ECO:0000256" key="8">
    <source>
        <dbReference type="ARBA" id="ARBA00022932"/>
    </source>
</evidence>
<dbReference type="PROSITE" id="PS00447">
    <property type="entry name" value="DNA_POLYMERASE_A"/>
    <property type="match status" value="1"/>
</dbReference>
<evidence type="ECO:0000256" key="2">
    <source>
        <dbReference type="ARBA" id="ARBA00012417"/>
    </source>
</evidence>
<keyword evidence="10 13" id="KW-0234">DNA repair</keyword>
<dbReference type="Gene3D" id="3.30.70.370">
    <property type="match status" value="1"/>
</dbReference>
<comment type="catalytic activity">
    <reaction evidence="11 13">
        <text>DNA(n) + a 2'-deoxyribonucleoside 5'-triphosphate = DNA(n+1) + diphosphate</text>
        <dbReference type="Rhea" id="RHEA:22508"/>
        <dbReference type="Rhea" id="RHEA-COMP:17339"/>
        <dbReference type="Rhea" id="RHEA-COMP:17340"/>
        <dbReference type="ChEBI" id="CHEBI:33019"/>
        <dbReference type="ChEBI" id="CHEBI:61560"/>
        <dbReference type="ChEBI" id="CHEBI:173112"/>
        <dbReference type="EC" id="2.7.7.7"/>
    </reaction>
</comment>
<evidence type="ECO:0000256" key="3">
    <source>
        <dbReference type="ARBA" id="ARBA00020311"/>
    </source>
</evidence>
<dbReference type="SMART" id="SM00279">
    <property type="entry name" value="HhH2"/>
    <property type="match status" value="1"/>
</dbReference>
<dbReference type="InterPro" id="IPR008918">
    <property type="entry name" value="HhH2"/>
</dbReference>
<dbReference type="FunFam" id="1.20.1060.10:FF:000001">
    <property type="entry name" value="DNA polymerase I"/>
    <property type="match status" value="1"/>
</dbReference>
<dbReference type="InterPro" id="IPR018320">
    <property type="entry name" value="DNA_polymerase_1"/>
</dbReference>
<dbReference type="AlphaFoldDB" id="B2KCD2"/>
<feature type="domain" description="DNA-directed DNA polymerase family A palm" evidence="15">
    <location>
        <begin position="618"/>
        <end position="822"/>
    </location>
</feature>
<dbReference type="InterPro" id="IPR020045">
    <property type="entry name" value="DNA_polI_H3TH"/>
</dbReference>
<evidence type="ECO:0000313" key="17">
    <source>
        <dbReference type="Proteomes" id="UP000001029"/>
    </source>
</evidence>
<keyword evidence="13" id="KW-0378">Hydrolase</keyword>
<dbReference type="Pfam" id="PF00476">
    <property type="entry name" value="DNA_pol_A"/>
    <property type="match status" value="1"/>
</dbReference>
<dbReference type="NCBIfam" id="NF004397">
    <property type="entry name" value="PRK05755.1"/>
    <property type="match status" value="1"/>
</dbReference>
<evidence type="ECO:0000256" key="9">
    <source>
        <dbReference type="ARBA" id="ARBA00023125"/>
    </source>
</evidence>
<evidence type="ECO:0000259" key="14">
    <source>
        <dbReference type="SMART" id="SM00475"/>
    </source>
</evidence>
<evidence type="ECO:0000259" key="15">
    <source>
        <dbReference type="SMART" id="SM00482"/>
    </source>
</evidence>
<dbReference type="InterPro" id="IPR036397">
    <property type="entry name" value="RNaseH_sf"/>
</dbReference>
<dbReference type="OrthoDB" id="9806424at2"/>
<dbReference type="GO" id="GO:0006261">
    <property type="term" value="P:DNA-templated DNA replication"/>
    <property type="evidence" value="ECO:0007669"/>
    <property type="project" value="UniProtKB-UniRule"/>
</dbReference>
<dbReference type="STRING" id="445932.Emin_0497"/>
<evidence type="ECO:0000256" key="13">
    <source>
        <dbReference type="RuleBase" id="RU004460"/>
    </source>
</evidence>
<evidence type="ECO:0000256" key="12">
    <source>
        <dbReference type="NCBIfam" id="TIGR00593"/>
    </source>
</evidence>
<keyword evidence="9 13" id="KW-0238">DNA-binding</keyword>
<dbReference type="Gene3D" id="1.10.150.20">
    <property type="entry name" value="5' to 3' exonuclease, C-terminal subdomain"/>
    <property type="match status" value="2"/>
</dbReference>
<comment type="similarity">
    <text evidence="1 13">Belongs to the DNA polymerase type-A family.</text>
</comment>
<proteinExistence type="inferred from homology"/>
<dbReference type="SUPFAM" id="SSF56672">
    <property type="entry name" value="DNA/RNA polymerases"/>
    <property type="match status" value="1"/>
</dbReference>
<dbReference type="HOGENOM" id="CLU_004675_0_0_0"/>
<dbReference type="FunFam" id="1.10.150.20:FF:000002">
    <property type="entry name" value="DNA polymerase I"/>
    <property type="match status" value="1"/>
</dbReference>
<dbReference type="PRINTS" id="PR00868">
    <property type="entry name" value="DNAPOLI"/>
</dbReference>
<keyword evidence="13" id="KW-0269">Exonuclease</keyword>
<dbReference type="CDD" id="cd06140">
    <property type="entry name" value="DNA_polA_I_Bacillus_like_exo"/>
    <property type="match status" value="1"/>
</dbReference>
<keyword evidence="6 13" id="KW-0235">DNA replication</keyword>
<dbReference type="KEGG" id="emi:Emin_0497"/>